<gene>
    <name evidence="11" type="ORF">LRP50_17035</name>
</gene>
<dbReference type="EC" id="2.1.1.63" evidence="8"/>
<keyword evidence="2 8" id="KW-0963">Cytoplasm</keyword>
<dbReference type="GO" id="GO:0032259">
    <property type="term" value="P:methylation"/>
    <property type="evidence" value="ECO:0007669"/>
    <property type="project" value="UniProtKB-KW"/>
</dbReference>
<dbReference type="InterPro" id="IPR036631">
    <property type="entry name" value="MGMT_N_sf"/>
</dbReference>
<comment type="catalytic activity">
    <reaction evidence="7 8">
        <text>a 6-O-methyl-2'-deoxyguanosine in DNA + L-cysteinyl-[protein] = S-methyl-L-cysteinyl-[protein] + a 2'-deoxyguanosine in DNA</text>
        <dbReference type="Rhea" id="RHEA:24000"/>
        <dbReference type="Rhea" id="RHEA-COMP:10131"/>
        <dbReference type="Rhea" id="RHEA-COMP:10132"/>
        <dbReference type="Rhea" id="RHEA-COMP:11367"/>
        <dbReference type="Rhea" id="RHEA-COMP:11368"/>
        <dbReference type="ChEBI" id="CHEBI:29950"/>
        <dbReference type="ChEBI" id="CHEBI:82612"/>
        <dbReference type="ChEBI" id="CHEBI:85445"/>
        <dbReference type="ChEBI" id="CHEBI:85448"/>
        <dbReference type="EC" id="2.1.1.63"/>
    </reaction>
</comment>
<evidence type="ECO:0000259" key="9">
    <source>
        <dbReference type="Pfam" id="PF01035"/>
    </source>
</evidence>
<dbReference type="Pfam" id="PF01035">
    <property type="entry name" value="DNA_binding_1"/>
    <property type="match status" value="1"/>
</dbReference>
<dbReference type="InterPro" id="IPR001497">
    <property type="entry name" value="MethylDNA_cys_MeTrfase_AS"/>
</dbReference>
<dbReference type="Proteomes" id="UP001149400">
    <property type="component" value="Unassembled WGS sequence"/>
</dbReference>
<evidence type="ECO:0000256" key="8">
    <source>
        <dbReference type="HAMAP-Rule" id="MF_00772"/>
    </source>
</evidence>
<feature type="domain" description="Methylated-DNA-[protein]-cysteine S-methyltransferase DNA binding" evidence="9">
    <location>
        <begin position="74"/>
        <end position="153"/>
    </location>
</feature>
<keyword evidence="5 8" id="KW-0227">DNA damage</keyword>
<keyword evidence="4 8" id="KW-0808">Transferase</keyword>
<dbReference type="SUPFAM" id="SSF46767">
    <property type="entry name" value="Methylated DNA-protein cysteine methyltransferase, C-terminal domain"/>
    <property type="match status" value="1"/>
</dbReference>
<evidence type="ECO:0000256" key="7">
    <source>
        <dbReference type="ARBA" id="ARBA00049348"/>
    </source>
</evidence>
<name>A0ABT5R3J7_9GAMM</name>
<comment type="subcellular location">
    <subcellularLocation>
        <location evidence="8">Cytoplasm</location>
    </subcellularLocation>
</comment>
<accession>A0ABT5R3J7</accession>
<evidence type="ECO:0000256" key="3">
    <source>
        <dbReference type="ARBA" id="ARBA00022603"/>
    </source>
</evidence>
<dbReference type="Gene3D" id="3.30.160.70">
    <property type="entry name" value="Methylated DNA-protein cysteine methyltransferase domain"/>
    <property type="match status" value="1"/>
</dbReference>
<dbReference type="PANTHER" id="PTHR10815">
    <property type="entry name" value="METHYLATED-DNA--PROTEIN-CYSTEINE METHYLTRANSFERASE"/>
    <property type="match status" value="1"/>
</dbReference>
<dbReference type="GO" id="GO:0003908">
    <property type="term" value="F:methylated-DNA-[protein]-cysteine S-methyltransferase activity"/>
    <property type="evidence" value="ECO:0007669"/>
    <property type="project" value="UniProtKB-EC"/>
</dbReference>
<evidence type="ECO:0000256" key="6">
    <source>
        <dbReference type="ARBA" id="ARBA00023204"/>
    </source>
</evidence>
<dbReference type="PANTHER" id="PTHR10815:SF5">
    <property type="entry name" value="METHYLATED-DNA--PROTEIN-CYSTEINE METHYLTRANSFERASE"/>
    <property type="match status" value="1"/>
</dbReference>
<evidence type="ECO:0000256" key="5">
    <source>
        <dbReference type="ARBA" id="ARBA00022763"/>
    </source>
</evidence>
<organism evidence="11 12">
    <name type="scientific">Enterovibrio gelatinilyticus</name>
    <dbReference type="NCBI Taxonomy" id="2899819"/>
    <lineage>
        <taxon>Bacteria</taxon>
        <taxon>Pseudomonadati</taxon>
        <taxon>Pseudomonadota</taxon>
        <taxon>Gammaproteobacteria</taxon>
        <taxon>Vibrionales</taxon>
        <taxon>Vibrionaceae</taxon>
        <taxon>Enterovibrio</taxon>
    </lineage>
</organism>
<dbReference type="PROSITE" id="PS00374">
    <property type="entry name" value="MGMT"/>
    <property type="match status" value="1"/>
</dbReference>
<protein>
    <recommendedName>
        <fullName evidence="8">Methylated-DNA--protein-cysteine methyltransferase</fullName>
        <ecNumber evidence="8">2.1.1.63</ecNumber>
    </recommendedName>
    <alternativeName>
        <fullName evidence="8">6-O-methylguanine-DNA methyltransferase</fullName>
        <shortName evidence="8">MGMT</shortName>
    </alternativeName>
    <alternativeName>
        <fullName evidence="8">O-6-methylguanine-DNA-alkyltransferase</fullName>
    </alternativeName>
</protein>
<evidence type="ECO:0000313" key="11">
    <source>
        <dbReference type="EMBL" id="MDD1794843.1"/>
    </source>
</evidence>
<dbReference type="CDD" id="cd06445">
    <property type="entry name" value="ATase"/>
    <property type="match status" value="1"/>
</dbReference>
<dbReference type="InterPro" id="IPR036388">
    <property type="entry name" value="WH-like_DNA-bd_sf"/>
</dbReference>
<dbReference type="RefSeq" id="WP_274165663.1">
    <property type="nucleotide sequence ID" value="NZ_JAJUBC010000021.1"/>
</dbReference>
<evidence type="ECO:0000256" key="1">
    <source>
        <dbReference type="ARBA" id="ARBA00001286"/>
    </source>
</evidence>
<keyword evidence="6 8" id="KW-0234">DNA repair</keyword>
<dbReference type="InterPro" id="IPR014048">
    <property type="entry name" value="MethylDNA_cys_MeTrfase_DNA-bd"/>
</dbReference>
<dbReference type="InterPro" id="IPR036217">
    <property type="entry name" value="MethylDNA_cys_MeTrfase_DNAb"/>
</dbReference>
<feature type="domain" description="Methylguanine DNA methyltransferase ribonuclease-like" evidence="10">
    <location>
        <begin position="1"/>
        <end position="69"/>
    </location>
</feature>
<dbReference type="Pfam" id="PF02870">
    <property type="entry name" value="Methyltransf_1N"/>
    <property type="match status" value="1"/>
</dbReference>
<evidence type="ECO:0000259" key="10">
    <source>
        <dbReference type="Pfam" id="PF02870"/>
    </source>
</evidence>
<keyword evidence="3 8" id="KW-0489">Methyltransferase</keyword>
<proteinExistence type="inferred from homology"/>
<dbReference type="NCBIfam" id="TIGR00589">
    <property type="entry name" value="ogt"/>
    <property type="match status" value="1"/>
</dbReference>
<evidence type="ECO:0000313" key="12">
    <source>
        <dbReference type="Proteomes" id="UP001149400"/>
    </source>
</evidence>
<comment type="caution">
    <text evidence="11">The sequence shown here is derived from an EMBL/GenBank/DDBJ whole genome shotgun (WGS) entry which is preliminary data.</text>
</comment>
<dbReference type="HAMAP" id="MF_00772">
    <property type="entry name" value="OGT"/>
    <property type="match status" value="1"/>
</dbReference>
<dbReference type="Gene3D" id="1.10.10.10">
    <property type="entry name" value="Winged helix-like DNA-binding domain superfamily/Winged helix DNA-binding domain"/>
    <property type="match status" value="1"/>
</dbReference>
<reference evidence="11" key="1">
    <citation type="submission" date="2021-12" db="EMBL/GenBank/DDBJ databases">
        <title>Enterovibrio ZSDZ35 sp. nov. and Enterovibrio ZSDZ42 sp. nov., isolated from coastal seawater in Qingdao.</title>
        <authorList>
            <person name="Zhang P."/>
        </authorList>
    </citation>
    <scope>NUCLEOTIDE SEQUENCE</scope>
    <source>
        <strain evidence="11">ZSDZ42</strain>
    </source>
</reference>
<comment type="miscellaneous">
    <text evidence="8">This enzyme catalyzes only one turnover and therefore is not strictly catalytic. According to one definition, an enzyme is a biocatalyst that acts repeatedly and over many reaction cycles.</text>
</comment>
<evidence type="ECO:0000256" key="2">
    <source>
        <dbReference type="ARBA" id="ARBA00022490"/>
    </source>
</evidence>
<comment type="function">
    <text evidence="8">Involved in the cellular defense against the biological effects of O6-methylguanine (O6-MeG) and O4-methylthymine (O4-MeT) in DNA. Repairs the methylated nucleobase in DNA by stoichiometrically transferring the methyl group to a cysteine residue in the enzyme. This is a suicide reaction: the enzyme is irreversibly inactivated.</text>
</comment>
<dbReference type="InterPro" id="IPR023546">
    <property type="entry name" value="MGMT"/>
</dbReference>
<comment type="catalytic activity">
    <reaction evidence="1 8">
        <text>a 4-O-methyl-thymidine in DNA + L-cysteinyl-[protein] = a thymidine in DNA + S-methyl-L-cysteinyl-[protein]</text>
        <dbReference type="Rhea" id="RHEA:53428"/>
        <dbReference type="Rhea" id="RHEA-COMP:10131"/>
        <dbReference type="Rhea" id="RHEA-COMP:10132"/>
        <dbReference type="Rhea" id="RHEA-COMP:13555"/>
        <dbReference type="Rhea" id="RHEA-COMP:13556"/>
        <dbReference type="ChEBI" id="CHEBI:29950"/>
        <dbReference type="ChEBI" id="CHEBI:82612"/>
        <dbReference type="ChEBI" id="CHEBI:137386"/>
        <dbReference type="ChEBI" id="CHEBI:137387"/>
        <dbReference type="EC" id="2.1.1.63"/>
    </reaction>
</comment>
<comment type="similarity">
    <text evidence="8">Belongs to the MGMT family.</text>
</comment>
<feature type="active site" description="Nucleophile; methyl group acceptor" evidence="8">
    <location>
        <position position="125"/>
    </location>
</feature>
<keyword evidence="12" id="KW-1185">Reference proteome</keyword>
<dbReference type="EMBL" id="JAJUBC010000021">
    <property type="protein sequence ID" value="MDD1794843.1"/>
    <property type="molecule type" value="Genomic_DNA"/>
</dbReference>
<dbReference type="SUPFAM" id="SSF53155">
    <property type="entry name" value="Methylated DNA-protein cysteine methyltransferase domain"/>
    <property type="match status" value="1"/>
</dbReference>
<sequence length="156" mass="17648">MYYDSFDSPLGKIHMLADESGLRQLSLCLHHPFEQSLEWKHSKSKIATYRNQLLEFLTGDRTQFDVTLAPHGTEFQHQVWQAIRDIPYGETRTYSQIAEAIGNPLACRAVGMASNVNPIPFIVPCHRVIGSNGKLTGYRYGVEVKQKLLQLEEAAT</sequence>
<dbReference type="InterPro" id="IPR008332">
    <property type="entry name" value="MethylG_MeTrfase_N"/>
</dbReference>
<evidence type="ECO:0000256" key="4">
    <source>
        <dbReference type="ARBA" id="ARBA00022679"/>
    </source>
</evidence>